<dbReference type="Proteomes" id="UP000688947">
    <property type="component" value="Unassembled WGS sequence"/>
</dbReference>
<organism evidence="1 2">
    <name type="scientific">Phytophthora cactorum</name>
    <dbReference type="NCBI Taxonomy" id="29920"/>
    <lineage>
        <taxon>Eukaryota</taxon>
        <taxon>Sar</taxon>
        <taxon>Stramenopiles</taxon>
        <taxon>Oomycota</taxon>
        <taxon>Peronosporomycetes</taxon>
        <taxon>Peronosporales</taxon>
        <taxon>Peronosporaceae</taxon>
        <taxon>Phytophthora</taxon>
    </lineage>
</organism>
<comment type="caution">
    <text evidence="1">The sequence shown here is derived from an EMBL/GenBank/DDBJ whole genome shotgun (WGS) entry which is preliminary data.</text>
</comment>
<dbReference type="EMBL" id="JAENGZ010001172">
    <property type="protein sequence ID" value="KAG6950069.1"/>
    <property type="molecule type" value="Genomic_DNA"/>
</dbReference>
<evidence type="ECO:0000313" key="2">
    <source>
        <dbReference type="Proteomes" id="UP000688947"/>
    </source>
</evidence>
<protein>
    <submittedName>
        <fullName evidence="1">Uncharacterized protein</fullName>
    </submittedName>
</protein>
<name>A0A8T1TYP4_9STRA</name>
<proteinExistence type="predicted"/>
<evidence type="ECO:0000313" key="1">
    <source>
        <dbReference type="EMBL" id="KAG6950069.1"/>
    </source>
</evidence>
<reference evidence="1" key="1">
    <citation type="submission" date="2021-01" db="EMBL/GenBank/DDBJ databases">
        <title>Phytophthora aleatoria, a newly-described species from Pinus radiata is distinct from Phytophthora cactorum isolates based on comparative genomics.</title>
        <authorList>
            <person name="Mcdougal R."/>
            <person name="Panda P."/>
            <person name="Williams N."/>
            <person name="Studholme D.J."/>
        </authorList>
    </citation>
    <scope>NUCLEOTIDE SEQUENCE</scope>
    <source>
        <strain evidence="1">NZFS 3830</strain>
    </source>
</reference>
<accession>A0A8T1TYP4</accession>
<dbReference type="AlphaFoldDB" id="A0A8T1TYP4"/>
<sequence length="101" mass="11471">MLVSRFFLEKRWRSPLTIVKSRRNVRRQSRPAQATMKIRTSMTVTAPLIALCVRASSSALAPKFTVVSSSFRPLRTRSSKCLVKDRNVLTLHCNCILPHST</sequence>
<gene>
    <name evidence="1" type="ORF">JG687_00014465</name>
</gene>